<dbReference type="SUPFAM" id="SSF47384">
    <property type="entry name" value="Homodimeric domain of signal transducing histidine kinase"/>
    <property type="match status" value="1"/>
</dbReference>
<dbReference type="PROSITE" id="PS50109">
    <property type="entry name" value="HIS_KIN"/>
    <property type="match status" value="1"/>
</dbReference>
<evidence type="ECO:0000256" key="10">
    <source>
        <dbReference type="ARBA" id="ARBA00022989"/>
    </source>
</evidence>
<dbReference type="InterPro" id="IPR003594">
    <property type="entry name" value="HATPase_dom"/>
</dbReference>
<evidence type="ECO:0000256" key="4">
    <source>
        <dbReference type="ARBA" id="ARBA00022553"/>
    </source>
</evidence>
<feature type="domain" description="Response regulatory" evidence="15">
    <location>
        <begin position="552"/>
        <end position="666"/>
    </location>
</feature>
<evidence type="ECO:0000256" key="13">
    <source>
        <dbReference type="PROSITE-ProRule" id="PRU00169"/>
    </source>
</evidence>
<keyword evidence="11" id="KW-0902">Two-component regulatory system</keyword>
<keyword evidence="17" id="KW-1185">Reference proteome</keyword>
<dbReference type="CDD" id="cd00156">
    <property type="entry name" value="REC"/>
    <property type="match status" value="1"/>
</dbReference>
<dbReference type="CDD" id="cd00082">
    <property type="entry name" value="HisKA"/>
    <property type="match status" value="1"/>
</dbReference>
<dbReference type="OrthoDB" id="9801651at2"/>
<dbReference type="PANTHER" id="PTHR45339">
    <property type="entry name" value="HYBRID SIGNAL TRANSDUCTION HISTIDINE KINASE J"/>
    <property type="match status" value="1"/>
</dbReference>
<dbReference type="GO" id="GO:0005524">
    <property type="term" value="F:ATP binding"/>
    <property type="evidence" value="ECO:0007669"/>
    <property type="project" value="UniProtKB-KW"/>
</dbReference>
<dbReference type="GO" id="GO:0016020">
    <property type="term" value="C:membrane"/>
    <property type="evidence" value="ECO:0007669"/>
    <property type="project" value="UniProtKB-SubCell"/>
</dbReference>
<dbReference type="SMART" id="SM00388">
    <property type="entry name" value="HisKA"/>
    <property type="match status" value="1"/>
</dbReference>
<dbReference type="SUPFAM" id="SSF52172">
    <property type="entry name" value="CheY-like"/>
    <property type="match status" value="2"/>
</dbReference>
<dbReference type="InterPro" id="IPR036890">
    <property type="entry name" value="HATPase_C_sf"/>
</dbReference>
<evidence type="ECO:0000256" key="8">
    <source>
        <dbReference type="ARBA" id="ARBA00022777"/>
    </source>
</evidence>
<keyword evidence="12" id="KW-0472">Membrane</keyword>
<organism evidence="16 17">
    <name type="scientific">Actibacterium pelagium</name>
    <dbReference type="NCBI Taxonomy" id="2029103"/>
    <lineage>
        <taxon>Bacteria</taxon>
        <taxon>Pseudomonadati</taxon>
        <taxon>Pseudomonadota</taxon>
        <taxon>Alphaproteobacteria</taxon>
        <taxon>Rhodobacterales</taxon>
        <taxon>Roseobacteraceae</taxon>
        <taxon>Actibacterium</taxon>
    </lineage>
</organism>
<dbReference type="EC" id="2.7.13.3" evidence="3"/>
<feature type="modified residue" description="4-aspartylphosphate" evidence="13">
    <location>
        <position position="738"/>
    </location>
</feature>
<dbReference type="Pfam" id="PF02518">
    <property type="entry name" value="HATPase_c"/>
    <property type="match status" value="1"/>
</dbReference>
<evidence type="ECO:0000256" key="1">
    <source>
        <dbReference type="ARBA" id="ARBA00000085"/>
    </source>
</evidence>
<dbReference type="CDD" id="cd17546">
    <property type="entry name" value="REC_hyHK_CKI1_RcsC-like"/>
    <property type="match status" value="1"/>
</dbReference>
<dbReference type="InterPro" id="IPR001789">
    <property type="entry name" value="Sig_transdc_resp-reg_receiver"/>
</dbReference>
<dbReference type="Gene3D" id="3.30.565.10">
    <property type="entry name" value="Histidine kinase-like ATPase, C-terminal domain"/>
    <property type="match status" value="1"/>
</dbReference>
<sequence>MEMDSAFAAEKAARIKAEEALEDARGKLASLQRQLLDGPSVTSSSNVNTASGSMVWGGLDHLGDGIAIYDRDHRLVTANAPYLRNISLDLAAVTGLGFSEILHNLSQNGHVDLEGQDPEAWHNQILERWSLETIPDATIRLDSGKYFKIKDRRTPNGEIVSLVVDVSDLMQICAGINTISDGFVIYDRDEKMVLCNQRYKEIYKLPPEIAHPGNSFKNILQYGLDNGHYAEAIGREDAWLKGRLEDHRRSDSALEQPLSDGRWLRIEEAATPDGGRVGLRVDISHQKAQQKALDQARAAAEAANRAKSAFLANMSHELRTPMNGVVGMADILCETRLTDEQRLYADTIRNSGESLLKLLNDVLDFSKIEADKLTLHPEPFNLEHTIHEVVMLLRGNAIGKGLELYIDYDLFHPTSFIGDQGRIRQILTNLIGNAVKFTEAGHILVRVVGIESDAIGQQQIHITVEDTGIGISEEMQSHIFGEFNQVEDVETRRFQGTGLGLAITKRLVELMDGDLWVESTKGSGSCFGICLTLPITETKEVEPETSSLENTRILVVDDQEVNRTILERQFTPVGAQIVTCASGPDALRKIESGATFDLIITDFLMPEMDGIELSMKLKEARPETPIVMLTSDPTVLGRPEIQTCVDKVLQKPSLRKTLHETLTQLINGASDPQANPSRIENRDVRARLRILAAEDNQTNRLVFRKFLEGEDIDLTFAENGQQAVDAYCEDRPDMIFMDVSMPEMDGKTATRIIREMEQSQNRPPIPIIALTAHALPGDDAAFLAVGMNAYLTKPLRRSEILTAIQTHSPSARTSLVKAG</sequence>
<evidence type="ECO:0000313" key="17">
    <source>
        <dbReference type="Proteomes" id="UP000606730"/>
    </source>
</evidence>
<dbReference type="InterPro" id="IPR004358">
    <property type="entry name" value="Sig_transdc_His_kin-like_C"/>
</dbReference>
<dbReference type="Proteomes" id="UP000606730">
    <property type="component" value="Unassembled WGS sequence"/>
</dbReference>
<dbReference type="InterPro" id="IPR003661">
    <property type="entry name" value="HisK_dim/P_dom"/>
</dbReference>
<name>A0A917AGZ7_9RHOB</name>
<dbReference type="PANTHER" id="PTHR45339:SF1">
    <property type="entry name" value="HYBRID SIGNAL TRANSDUCTION HISTIDINE KINASE J"/>
    <property type="match status" value="1"/>
</dbReference>
<comment type="caution">
    <text evidence="16">The sequence shown here is derived from an EMBL/GenBank/DDBJ whole genome shotgun (WGS) entry which is preliminary data.</text>
</comment>
<dbReference type="Pfam" id="PF12860">
    <property type="entry name" value="PAS_7"/>
    <property type="match status" value="2"/>
</dbReference>
<keyword evidence="4 13" id="KW-0597">Phosphoprotein</keyword>
<reference evidence="16" key="1">
    <citation type="journal article" date="2014" name="Int. J. Syst. Evol. Microbiol.">
        <title>Complete genome sequence of Corynebacterium casei LMG S-19264T (=DSM 44701T), isolated from a smear-ripened cheese.</title>
        <authorList>
            <consortium name="US DOE Joint Genome Institute (JGI-PGF)"/>
            <person name="Walter F."/>
            <person name="Albersmeier A."/>
            <person name="Kalinowski J."/>
            <person name="Ruckert C."/>
        </authorList>
    </citation>
    <scope>NUCLEOTIDE SEQUENCE</scope>
    <source>
        <strain evidence="16">CGMCC 1.16012</strain>
    </source>
</reference>
<evidence type="ECO:0000259" key="14">
    <source>
        <dbReference type="PROSITE" id="PS50109"/>
    </source>
</evidence>
<dbReference type="RefSeq" id="WP_095593938.1">
    <property type="nucleotide sequence ID" value="NZ_BMKN01000002.1"/>
</dbReference>
<dbReference type="Gene3D" id="3.30.450.20">
    <property type="entry name" value="PAS domain"/>
    <property type="match status" value="1"/>
</dbReference>
<evidence type="ECO:0000259" key="15">
    <source>
        <dbReference type="PROSITE" id="PS50110"/>
    </source>
</evidence>
<dbReference type="PROSITE" id="PS50110">
    <property type="entry name" value="RESPONSE_REGULATORY"/>
    <property type="match status" value="2"/>
</dbReference>
<comment type="subcellular location">
    <subcellularLocation>
        <location evidence="2">Membrane</location>
    </subcellularLocation>
</comment>
<keyword evidence="5" id="KW-0808">Transferase</keyword>
<gene>
    <name evidence="16" type="ORF">GCM10011517_19890</name>
</gene>
<dbReference type="PRINTS" id="PR00344">
    <property type="entry name" value="BCTRLSENSOR"/>
</dbReference>
<comment type="catalytic activity">
    <reaction evidence="1">
        <text>ATP + protein L-histidine = ADP + protein N-phospho-L-histidine.</text>
        <dbReference type="EC" id="2.7.13.3"/>
    </reaction>
</comment>
<keyword evidence="9" id="KW-0067">ATP-binding</keyword>
<reference evidence="16" key="2">
    <citation type="submission" date="2020-09" db="EMBL/GenBank/DDBJ databases">
        <authorList>
            <person name="Sun Q."/>
            <person name="Zhou Y."/>
        </authorList>
    </citation>
    <scope>NUCLEOTIDE SEQUENCE</scope>
    <source>
        <strain evidence="16">CGMCC 1.16012</strain>
    </source>
</reference>
<dbReference type="Pfam" id="PF00512">
    <property type="entry name" value="HisKA"/>
    <property type="match status" value="1"/>
</dbReference>
<dbReference type="GO" id="GO:0000155">
    <property type="term" value="F:phosphorelay sensor kinase activity"/>
    <property type="evidence" value="ECO:0007669"/>
    <property type="project" value="InterPro"/>
</dbReference>
<dbReference type="FunFam" id="1.10.287.130:FF:000004">
    <property type="entry name" value="Ethylene receptor 1"/>
    <property type="match status" value="1"/>
</dbReference>
<evidence type="ECO:0000256" key="7">
    <source>
        <dbReference type="ARBA" id="ARBA00022741"/>
    </source>
</evidence>
<dbReference type="SMART" id="SM00448">
    <property type="entry name" value="REC"/>
    <property type="match status" value="2"/>
</dbReference>
<evidence type="ECO:0000313" key="16">
    <source>
        <dbReference type="EMBL" id="GGE52157.1"/>
    </source>
</evidence>
<keyword evidence="8 16" id="KW-0418">Kinase</keyword>
<dbReference type="InterPro" id="IPR005467">
    <property type="entry name" value="His_kinase_dom"/>
</dbReference>
<evidence type="ECO:0000256" key="5">
    <source>
        <dbReference type="ARBA" id="ARBA00022679"/>
    </source>
</evidence>
<feature type="domain" description="Histidine kinase" evidence="14">
    <location>
        <begin position="313"/>
        <end position="535"/>
    </location>
</feature>
<protein>
    <recommendedName>
        <fullName evidence="3">histidine kinase</fullName>
        <ecNumber evidence="3">2.7.13.3</ecNumber>
    </recommendedName>
</protein>
<dbReference type="Gene3D" id="3.40.50.2300">
    <property type="match status" value="2"/>
</dbReference>
<dbReference type="InterPro" id="IPR011006">
    <property type="entry name" value="CheY-like_superfamily"/>
</dbReference>
<dbReference type="EMBL" id="BMKN01000002">
    <property type="protein sequence ID" value="GGE52157.1"/>
    <property type="molecule type" value="Genomic_DNA"/>
</dbReference>
<evidence type="ECO:0000256" key="11">
    <source>
        <dbReference type="ARBA" id="ARBA00023012"/>
    </source>
</evidence>
<feature type="domain" description="Response regulatory" evidence="15">
    <location>
        <begin position="689"/>
        <end position="808"/>
    </location>
</feature>
<dbReference type="InterPro" id="IPR036097">
    <property type="entry name" value="HisK_dim/P_sf"/>
</dbReference>
<accession>A0A917AGZ7</accession>
<feature type="modified residue" description="4-aspartylphosphate" evidence="13">
    <location>
        <position position="602"/>
    </location>
</feature>
<evidence type="ECO:0000256" key="3">
    <source>
        <dbReference type="ARBA" id="ARBA00012438"/>
    </source>
</evidence>
<keyword evidence="10" id="KW-1133">Transmembrane helix</keyword>
<keyword evidence="7" id="KW-0547">Nucleotide-binding</keyword>
<dbReference type="CDD" id="cd16922">
    <property type="entry name" value="HATPase_EvgS-ArcB-TorS-like"/>
    <property type="match status" value="1"/>
</dbReference>
<evidence type="ECO:0000256" key="6">
    <source>
        <dbReference type="ARBA" id="ARBA00022692"/>
    </source>
</evidence>
<dbReference type="SMART" id="SM00387">
    <property type="entry name" value="HATPase_c"/>
    <property type="match status" value="1"/>
</dbReference>
<dbReference type="Pfam" id="PF00072">
    <property type="entry name" value="Response_reg"/>
    <property type="match status" value="2"/>
</dbReference>
<dbReference type="FunFam" id="3.30.565.10:FF:000010">
    <property type="entry name" value="Sensor histidine kinase RcsC"/>
    <property type="match status" value="1"/>
</dbReference>
<dbReference type="AlphaFoldDB" id="A0A917AGZ7"/>
<evidence type="ECO:0000256" key="2">
    <source>
        <dbReference type="ARBA" id="ARBA00004370"/>
    </source>
</evidence>
<dbReference type="Gene3D" id="1.10.287.130">
    <property type="match status" value="1"/>
</dbReference>
<proteinExistence type="predicted"/>
<dbReference type="SUPFAM" id="SSF55874">
    <property type="entry name" value="ATPase domain of HSP90 chaperone/DNA topoisomerase II/histidine kinase"/>
    <property type="match status" value="1"/>
</dbReference>
<keyword evidence="6" id="KW-0812">Transmembrane</keyword>
<evidence type="ECO:0000256" key="12">
    <source>
        <dbReference type="ARBA" id="ARBA00023136"/>
    </source>
</evidence>
<evidence type="ECO:0000256" key="9">
    <source>
        <dbReference type="ARBA" id="ARBA00022840"/>
    </source>
</evidence>